<gene>
    <name evidence="2" type="ORF">UR08_07360</name>
</gene>
<evidence type="ECO:0000313" key="2">
    <source>
        <dbReference type="EMBL" id="RDX00791.1"/>
    </source>
</evidence>
<proteinExistence type="predicted"/>
<evidence type="ECO:0000313" key="3">
    <source>
        <dbReference type="Proteomes" id="UP000257055"/>
    </source>
</evidence>
<dbReference type="RefSeq" id="WP_115753033.1">
    <property type="nucleotide sequence ID" value="NZ_LARY01000002.1"/>
</dbReference>
<dbReference type="Gene3D" id="2.60.120.10">
    <property type="entry name" value="Jelly Rolls"/>
    <property type="match status" value="1"/>
</dbReference>
<dbReference type="AlphaFoldDB" id="A0A3D8TQ70"/>
<dbReference type="InterPro" id="IPR018490">
    <property type="entry name" value="cNMP-bd_dom_sf"/>
</dbReference>
<sequence length="224" mass="26101">MDFITFFKDEALYTSDVRHNHFTHKDVLFEYSSLKKNEDIGILLSGDAVMEIRNSKGAWVPNKIIKSEDVFGIENFATDIKKNRLADYRITGLDDGDLLLFNREYLLIHMSTQPEILQFILDKTTNALVDITYIHRYSQSSLAYKLLFEISRLMTDLSLPTHENIVTFPKYITITFLAGYLRSSRNRILEEIVKLENQEVVISRKPLIVDLQKVKQVCLARQYE</sequence>
<dbReference type="SUPFAM" id="SSF51206">
    <property type="entry name" value="cAMP-binding domain-like"/>
    <property type="match status" value="1"/>
</dbReference>
<accession>A0A3D8TQ70</accession>
<reference evidence="3" key="1">
    <citation type="submission" date="2015-04" db="EMBL/GenBank/DDBJ databases">
        <authorList>
            <person name="Schardt J."/>
            <person name="Mueller-Herbst S."/>
            <person name="Scherer S."/>
            <person name="Huptas C."/>
        </authorList>
    </citation>
    <scope>NUCLEOTIDE SEQUENCE [LARGE SCALE GENOMIC DNA]</scope>
    <source>
        <strain evidence="3">Kiel-L1</strain>
    </source>
</reference>
<keyword evidence="3" id="KW-1185">Reference proteome</keyword>
<dbReference type="Proteomes" id="UP000257055">
    <property type="component" value="Unassembled WGS sequence"/>
</dbReference>
<evidence type="ECO:0000256" key="1">
    <source>
        <dbReference type="ARBA" id="ARBA00023159"/>
    </source>
</evidence>
<organism evidence="2 3">
    <name type="scientific">Listeria kieliensis</name>
    <dbReference type="NCBI Taxonomy" id="1621700"/>
    <lineage>
        <taxon>Bacteria</taxon>
        <taxon>Bacillati</taxon>
        <taxon>Bacillota</taxon>
        <taxon>Bacilli</taxon>
        <taxon>Bacillales</taxon>
        <taxon>Listeriaceae</taxon>
        <taxon>Listeria</taxon>
    </lineage>
</organism>
<comment type="caution">
    <text evidence="2">The sequence shown here is derived from an EMBL/GenBank/DDBJ whole genome shotgun (WGS) entry which is preliminary data.</text>
</comment>
<dbReference type="InterPro" id="IPR014710">
    <property type="entry name" value="RmlC-like_jellyroll"/>
</dbReference>
<evidence type="ECO:0008006" key="4">
    <source>
        <dbReference type="Google" id="ProtNLM"/>
    </source>
</evidence>
<dbReference type="EMBL" id="LARY01000002">
    <property type="protein sequence ID" value="RDX00791.1"/>
    <property type="molecule type" value="Genomic_DNA"/>
</dbReference>
<name>A0A3D8TQ70_9LIST</name>
<keyword evidence="1" id="KW-0010">Activator</keyword>
<protein>
    <recommendedName>
        <fullName evidence="4">HTH crp-type domain-containing protein</fullName>
    </recommendedName>
</protein>